<reference evidence="2" key="1">
    <citation type="submission" date="2014-12" db="EMBL/GenBank/DDBJ databases">
        <title>Insight into the proteome of Arion vulgaris.</title>
        <authorList>
            <person name="Aradska J."/>
            <person name="Bulat T."/>
            <person name="Smidak R."/>
            <person name="Sarate P."/>
            <person name="Gangsoo J."/>
            <person name="Sialana F."/>
            <person name="Bilban M."/>
            <person name="Lubec G."/>
        </authorList>
    </citation>
    <scope>NUCLEOTIDE SEQUENCE</scope>
    <source>
        <tissue evidence="2">Skin</tissue>
    </source>
</reference>
<evidence type="ECO:0000313" key="2">
    <source>
        <dbReference type="EMBL" id="CEK60178.1"/>
    </source>
</evidence>
<proteinExistence type="predicted"/>
<feature type="region of interest" description="Disordered" evidence="1">
    <location>
        <begin position="1"/>
        <end position="32"/>
    </location>
</feature>
<feature type="non-terminal residue" evidence="2">
    <location>
        <position position="1"/>
    </location>
</feature>
<gene>
    <name evidence="2" type="primary">ORF38635</name>
</gene>
<name>A0A0B6YVC9_9EUPU</name>
<evidence type="ECO:0000256" key="1">
    <source>
        <dbReference type="SAM" id="MobiDB-lite"/>
    </source>
</evidence>
<sequence length="87" mass="9842">SSRKSSKASSLDIEDDSLFEHPESRTLPATIYPNSRYIETNNHIKTTVSRSDKSSESSMESSFDIKDDSLFSSSKHKLKSSDNYNFN</sequence>
<accession>A0A0B6YVC9</accession>
<organism evidence="2">
    <name type="scientific">Arion vulgaris</name>
    <dbReference type="NCBI Taxonomy" id="1028688"/>
    <lineage>
        <taxon>Eukaryota</taxon>
        <taxon>Metazoa</taxon>
        <taxon>Spiralia</taxon>
        <taxon>Lophotrochozoa</taxon>
        <taxon>Mollusca</taxon>
        <taxon>Gastropoda</taxon>
        <taxon>Heterobranchia</taxon>
        <taxon>Euthyneura</taxon>
        <taxon>Panpulmonata</taxon>
        <taxon>Eupulmonata</taxon>
        <taxon>Stylommatophora</taxon>
        <taxon>Helicina</taxon>
        <taxon>Arionoidea</taxon>
        <taxon>Arionidae</taxon>
        <taxon>Arion</taxon>
    </lineage>
</organism>
<dbReference type="EMBL" id="HACG01013313">
    <property type="protein sequence ID" value="CEK60178.1"/>
    <property type="molecule type" value="Transcribed_RNA"/>
</dbReference>
<dbReference type="AlphaFoldDB" id="A0A0B6YVC9"/>
<protein>
    <submittedName>
        <fullName evidence="2">Uncharacterized protein</fullName>
    </submittedName>
</protein>
<feature type="non-terminal residue" evidence="2">
    <location>
        <position position="87"/>
    </location>
</feature>